<keyword evidence="1" id="KW-1133">Transmembrane helix</keyword>
<reference evidence="3" key="1">
    <citation type="submission" date="2016-10" db="EMBL/GenBank/DDBJ databases">
        <authorList>
            <person name="Varghese N."/>
            <person name="Submissions S."/>
        </authorList>
    </citation>
    <scope>NUCLEOTIDE SEQUENCE [LARGE SCALE GENOMIC DNA]</scope>
    <source>
        <strain evidence="3">CGMCC 4.6609</strain>
    </source>
</reference>
<evidence type="ECO:0000313" key="2">
    <source>
        <dbReference type="EMBL" id="SDN89691.1"/>
    </source>
</evidence>
<evidence type="ECO:0000256" key="1">
    <source>
        <dbReference type="SAM" id="Phobius"/>
    </source>
</evidence>
<sequence>MGLMGNLVQAELRKTTTTGLWWGLLIPTVVLALGWGLATGLLGQFFVDFASSSDVDEVSDFLGVTPDQWKVSLFGIARAINISTIFPMVFGAMAISGEINRRTITTTFLTAPSRMHAMLAKMLVYVLWGAVYGLAIMLFVGIGVVVTSDAGQLPDAGGWAMLTLVCVLSSILMTMFGVGVGALVTNVAGSVVLLLLYFLVIENVLHFVLVYLEVPAVAGFLPNGSINGLTGSVAVDLFLSTAGVVPPEIEDVLRAIAGAGGALDWWWSGLVFLGWAGIVFAGGWAVTQSKDIT</sequence>
<name>A0A1H0F530_9PSEU</name>
<keyword evidence="3" id="KW-1185">Reference proteome</keyword>
<feature type="transmembrane region" description="Helical" evidence="1">
    <location>
        <begin position="123"/>
        <end position="146"/>
    </location>
</feature>
<organism evidence="2 3">
    <name type="scientific">Lentzea jiangxiensis</name>
    <dbReference type="NCBI Taxonomy" id="641025"/>
    <lineage>
        <taxon>Bacteria</taxon>
        <taxon>Bacillati</taxon>
        <taxon>Actinomycetota</taxon>
        <taxon>Actinomycetes</taxon>
        <taxon>Pseudonocardiales</taxon>
        <taxon>Pseudonocardiaceae</taxon>
        <taxon>Lentzea</taxon>
    </lineage>
</organism>
<feature type="transmembrane region" description="Helical" evidence="1">
    <location>
        <begin position="265"/>
        <end position="286"/>
    </location>
</feature>
<protein>
    <submittedName>
        <fullName evidence="2">ABC-2 type transport system permease protein</fullName>
    </submittedName>
</protein>
<proteinExistence type="predicted"/>
<keyword evidence="1" id="KW-0812">Transmembrane</keyword>
<dbReference type="STRING" id="641025.SAMN05421507_101639"/>
<gene>
    <name evidence="2" type="ORF">SAMN05421507_101639</name>
</gene>
<feature type="transmembrane region" description="Helical" evidence="1">
    <location>
        <begin position="158"/>
        <end position="184"/>
    </location>
</feature>
<accession>A0A1H0F530</accession>
<keyword evidence="1" id="KW-0472">Membrane</keyword>
<evidence type="ECO:0000313" key="3">
    <source>
        <dbReference type="Proteomes" id="UP000199691"/>
    </source>
</evidence>
<feature type="transmembrane region" description="Helical" evidence="1">
    <location>
        <begin position="191"/>
        <end position="212"/>
    </location>
</feature>
<dbReference type="Proteomes" id="UP000199691">
    <property type="component" value="Unassembled WGS sequence"/>
</dbReference>
<dbReference type="EMBL" id="FNIX01000001">
    <property type="protein sequence ID" value="SDN89691.1"/>
    <property type="molecule type" value="Genomic_DNA"/>
</dbReference>
<feature type="transmembrane region" description="Helical" evidence="1">
    <location>
        <begin position="71"/>
        <end position="95"/>
    </location>
</feature>
<feature type="transmembrane region" description="Helical" evidence="1">
    <location>
        <begin position="20"/>
        <end position="47"/>
    </location>
</feature>
<dbReference type="AlphaFoldDB" id="A0A1H0F530"/>